<name>A0A4R5VVC0_9BACI</name>
<dbReference type="CDD" id="cd08583">
    <property type="entry name" value="PI-PLCc_GDPD_SF_unchar1"/>
    <property type="match status" value="1"/>
</dbReference>
<keyword evidence="6" id="KW-1185">Reference proteome</keyword>
<dbReference type="RefSeq" id="WP_133333853.1">
    <property type="nucleotide sequence ID" value="NZ_JAVGVR010000001.1"/>
</dbReference>
<feature type="signal peptide" evidence="1">
    <location>
        <begin position="1"/>
        <end position="28"/>
    </location>
</feature>
<dbReference type="Pfam" id="PF03009">
    <property type="entry name" value="GDPD"/>
    <property type="match status" value="1"/>
</dbReference>
<protein>
    <submittedName>
        <fullName evidence="3">Phosphatidylinositol-specific phospholipase C/glycerophosphodiester phosphodiesterase family protein</fullName>
        <ecNumber evidence="3">3.1.4.-</ecNumber>
    </submittedName>
</protein>
<dbReference type="GO" id="GO:0008081">
    <property type="term" value="F:phosphoric diester hydrolase activity"/>
    <property type="evidence" value="ECO:0007669"/>
    <property type="project" value="InterPro"/>
</dbReference>
<dbReference type="PROSITE" id="PS51704">
    <property type="entry name" value="GP_PDE"/>
    <property type="match status" value="1"/>
</dbReference>
<dbReference type="Gene3D" id="3.20.20.190">
    <property type="entry name" value="Phosphatidylinositol (PI) phosphodiesterase"/>
    <property type="match status" value="1"/>
</dbReference>
<keyword evidence="1" id="KW-0732">Signal</keyword>
<evidence type="ECO:0000313" key="4">
    <source>
        <dbReference type="EMBL" id="TDK62124.1"/>
    </source>
</evidence>
<dbReference type="InterPro" id="IPR017946">
    <property type="entry name" value="PLC-like_Pdiesterase_TIM-brl"/>
</dbReference>
<dbReference type="Proteomes" id="UP001178888">
    <property type="component" value="Unassembled WGS sequence"/>
</dbReference>
<dbReference type="EC" id="3.1.4.-" evidence="3"/>
<dbReference type="PANTHER" id="PTHR46211:SF14">
    <property type="entry name" value="GLYCEROPHOSPHODIESTER PHOSPHODIESTERASE"/>
    <property type="match status" value="1"/>
</dbReference>
<dbReference type="PANTHER" id="PTHR46211">
    <property type="entry name" value="GLYCEROPHOSPHORYL DIESTER PHOSPHODIESTERASE"/>
    <property type="match status" value="1"/>
</dbReference>
<feature type="chain" id="PRO_5044608859" evidence="1">
    <location>
        <begin position="29"/>
        <end position="306"/>
    </location>
</feature>
<reference evidence="3" key="2">
    <citation type="submission" date="2023-08" db="EMBL/GenBank/DDBJ databases">
        <title>Nitrogen cycling bacteria in agricultural field soils.</title>
        <authorList>
            <person name="Jang J."/>
        </authorList>
    </citation>
    <scope>NUCLEOTIDE SEQUENCE</scope>
    <source>
        <strain evidence="3">PS3-36</strain>
    </source>
</reference>
<dbReference type="EMBL" id="JAVGVR010000001">
    <property type="protein sequence ID" value="MDQ6600481.1"/>
    <property type="molecule type" value="Genomic_DNA"/>
</dbReference>
<evidence type="ECO:0000313" key="3">
    <source>
        <dbReference type="EMBL" id="MDQ6600481.1"/>
    </source>
</evidence>
<dbReference type="SUPFAM" id="SSF51695">
    <property type="entry name" value="PLC-like phosphodiesterases"/>
    <property type="match status" value="1"/>
</dbReference>
<evidence type="ECO:0000313" key="5">
    <source>
        <dbReference type="Proteomes" id="UP000295132"/>
    </source>
</evidence>
<dbReference type="EMBL" id="SMYO01000004">
    <property type="protein sequence ID" value="TDK62124.1"/>
    <property type="molecule type" value="Genomic_DNA"/>
</dbReference>
<dbReference type="GO" id="GO:0006629">
    <property type="term" value="P:lipid metabolic process"/>
    <property type="evidence" value="ECO:0007669"/>
    <property type="project" value="InterPro"/>
</dbReference>
<evidence type="ECO:0000259" key="2">
    <source>
        <dbReference type="PROSITE" id="PS51704"/>
    </source>
</evidence>
<evidence type="ECO:0000256" key="1">
    <source>
        <dbReference type="SAM" id="SignalP"/>
    </source>
</evidence>
<proteinExistence type="predicted"/>
<reference evidence="4 5" key="1">
    <citation type="submission" date="2019-03" db="EMBL/GenBank/DDBJ databases">
        <title>Bacillus niacini sp. nov. a Nicotinate-Metabolizing Mesophile Isolated from Soil.</title>
        <authorList>
            <person name="Zhang G."/>
        </authorList>
    </citation>
    <scope>NUCLEOTIDE SEQUENCE [LARGE SCALE GENOMIC DNA]</scope>
    <source>
        <strain evidence="4 5">WN066</strain>
    </source>
</reference>
<feature type="domain" description="GP-PDE" evidence="2">
    <location>
        <begin position="70"/>
        <end position="306"/>
    </location>
</feature>
<evidence type="ECO:0000313" key="6">
    <source>
        <dbReference type="Proteomes" id="UP001178888"/>
    </source>
</evidence>
<dbReference type="InterPro" id="IPR030395">
    <property type="entry name" value="GP_PDE_dom"/>
</dbReference>
<keyword evidence="3" id="KW-0378">Hydrolase</keyword>
<dbReference type="Proteomes" id="UP000295132">
    <property type="component" value="Unassembled WGS sequence"/>
</dbReference>
<sequence>MNRLFIRCTTTILFSGLIMFSGSSGGSAAFAMIDQGESKRLLQMDLPKSIKEGFPFIPLKVTPYAWVQKTKIIAHGMGGVERKRVTNSLKAFQSNYKNGIRVFEVDLVFTTDGHIVARHDWHAYMYPFLGQKNKGDQLSLQEFKSLKIHDGWEPLSVYDLITLMKRYPDVYFITDTKLDNTRVISEVVAQFSKENQALLQRIIPQVYGPKDYQRIKEIYPFENMILTTYRLGMMSRENILGFLQNSDIKVVALSQNQASLPFIERLKRQGISVYVHTVNNKVEAKTLLNQGVTGIYTDYLRIDDLK</sequence>
<dbReference type="AlphaFoldDB" id="A0A4R5VVC0"/>
<comment type="caution">
    <text evidence="4">The sequence shown here is derived from an EMBL/GenBank/DDBJ whole genome shotgun (WGS) entry which is preliminary data.</text>
</comment>
<organism evidence="4 5">
    <name type="scientific">Bacillus salipaludis</name>
    <dbReference type="NCBI Taxonomy" id="2547811"/>
    <lineage>
        <taxon>Bacteria</taxon>
        <taxon>Bacillati</taxon>
        <taxon>Bacillota</taxon>
        <taxon>Bacilli</taxon>
        <taxon>Bacillales</taxon>
        <taxon>Bacillaceae</taxon>
        <taxon>Bacillus</taxon>
    </lineage>
</organism>
<gene>
    <name evidence="4" type="ORF">E2K98_08640</name>
    <name evidence="3" type="ORF">RCG21_29875</name>
</gene>
<accession>A0A4R5VVC0</accession>